<gene>
    <name evidence="1" type="ORF">CP523_04595</name>
</gene>
<accession>A0A9N7JKN0</accession>
<evidence type="ECO:0000313" key="2">
    <source>
        <dbReference type="Proteomes" id="UP000280586"/>
    </source>
</evidence>
<dbReference type="Gene3D" id="1.10.3620.10">
    <property type="entry name" value="YdcF like domain"/>
    <property type="match status" value="1"/>
</dbReference>
<dbReference type="AlphaFoldDB" id="A0A9N7JKN0"/>
<name>A0A9N7JKN0_CLOSE</name>
<dbReference type="EMBL" id="CP023671">
    <property type="protein sequence ID" value="AYE33800.1"/>
    <property type="molecule type" value="Genomic_DNA"/>
</dbReference>
<evidence type="ECO:0000313" key="1">
    <source>
        <dbReference type="EMBL" id="AYE33800.1"/>
    </source>
</evidence>
<organism evidence="1 2">
    <name type="scientific">Clostridium septicum</name>
    <dbReference type="NCBI Taxonomy" id="1504"/>
    <lineage>
        <taxon>Bacteria</taxon>
        <taxon>Bacillati</taxon>
        <taxon>Bacillota</taxon>
        <taxon>Clostridia</taxon>
        <taxon>Eubacteriales</taxon>
        <taxon>Clostridiaceae</taxon>
        <taxon>Clostridium</taxon>
    </lineage>
</organism>
<proteinExistence type="predicted"/>
<dbReference type="KEGG" id="csep:CP523_04595"/>
<reference evidence="1 2" key="1">
    <citation type="submission" date="2017-09" db="EMBL/GenBank/DDBJ databases">
        <authorList>
            <person name="Thomas P."/>
            <person name="Seyboldt C."/>
        </authorList>
    </citation>
    <scope>NUCLEOTIDE SEQUENCE [LARGE SCALE GENOMIC DNA]</scope>
    <source>
        <strain evidence="1 2">DSM 7534</strain>
    </source>
</reference>
<protein>
    <submittedName>
        <fullName evidence="1">Uncharacterized protein</fullName>
    </submittedName>
</protein>
<dbReference type="Proteomes" id="UP000280586">
    <property type="component" value="Chromosome"/>
</dbReference>
<sequence>MQNRMEAVLRKYMPNNISIINFAAYTAKVIIKDGNLAYETDIEGMWDMERYITLLMGEIPRLSEDIYGYGPKEKGFIAHVDIPNEVVEAFSELKEEYSELIGEANPLYASKS</sequence>